<comment type="caution">
    <text evidence="1">The sequence shown here is derived from an EMBL/GenBank/DDBJ whole genome shotgun (WGS) entry which is preliminary data.</text>
</comment>
<proteinExistence type="predicted"/>
<evidence type="ECO:0000313" key="2">
    <source>
        <dbReference type="Proteomes" id="UP000187429"/>
    </source>
</evidence>
<protein>
    <submittedName>
        <fullName evidence="1">Uncharacterized protein</fullName>
    </submittedName>
</protein>
<gene>
    <name evidence="1" type="ORF">AYI69_g494</name>
</gene>
<reference evidence="2" key="1">
    <citation type="submission" date="2017-01" db="EMBL/GenBank/DDBJ databases">
        <authorList>
            <person name="Wang Y."/>
            <person name="White M."/>
            <person name="Kvist S."/>
            <person name="Moncalvo J.-M."/>
        </authorList>
    </citation>
    <scope>NUCLEOTIDE SEQUENCE [LARGE SCALE GENOMIC DNA]</scope>
    <source>
        <strain evidence="2">ID-206-W2</strain>
    </source>
</reference>
<dbReference type="EMBL" id="LSSM01000117">
    <property type="protein sequence ID" value="OMJ29976.1"/>
    <property type="molecule type" value="Genomic_DNA"/>
</dbReference>
<dbReference type="AlphaFoldDB" id="A0A1R1YT56"/>
<evidence type="ECO:0000313" key="1">
    <source>
        <dbReference type="EMBL" id="OMJ29976.1"/>
    </source>
</evidence>
<accession>A0A1R1YT56</accession>
<sequence>MFNAIEYNQILEKSEELAKKKKIIGAIKTFYAKLQYKKKLFKLNKKPENRVENRRVNYSSLSEIKPELLSPVLQGEFSGNDYDNSNPNKFENLQNNKELRIIKSKANLYSHNETMDIFDLYSSAFGGLIDDGDGFSSSEDIILGKATSSRGRFSSSIFSRKSTFDSININDDQSILSGRSRSRSSSKM</sequence>
<dbReference type="OrthoDB" id="10597611at2759"/>
<dbReference type="Proteomes" id="UP000187429">
    <property type="component" value="Unassembled WGS sequence"/>
</dbReference>
<keyword evidence="2" id="KW-1185">Reference proteome</keyword>
<name>A0A1R1YT56_9FUNG</name>
<organism evidence="1 2">
    <name type="scientific">Smittium culicis</name>
    <dbReference type="NCBI Taxonomy" id="133412"/>
    <lineage>
        <taxon>Eukaryota</taxon>
        <taxon>Fungi</taxon>
        <taxon>Fungi incertae sedis</taxon>
        <taxon>Zoopagomycota</taxon>
        <taxon>Kickxellomycotina</taxon>
        <taxon>Harpellomycetes</taxon>
        <taxon>Harpellales</taxon>
        <taxon>Legeriomycetaceae</taxon>
        <taxon>Smittium</taxon>
    </lineage>
</organism>